<organism evidence="1 2">
    <name type="scientific">Pluteus cervinus</name>
    <dbReference type="NCBI Taxonomy" id="181527"/>
    <lineage>
        <taxon>Eukaryota</taxon>
        <taxon>Fungi</taxon>
        <taxon>Dikarya</taxon>
        <taxon>Basidiomycota</taxon>
        <taxon>Agaricomycotina</taxon>
        <taxon>Agaricomycetes</taxon>
        <taxon>Agaricomycetidae</taxon>
        <taxon>Agaricales</taxon>
        <taxon>Pluteineae</taxon>
        <taxon>Pluteaceae</taxon>
        <taxon>Pluteus</taxon>
    </lineage>
</organism>
<dbReference type="Proteomes" id="UP000308600">
    <property type="component" value="Unassembled WGS sequence"/>
</dbReference>
<keyword evidence="2" id="KW-1185">Reference proteome</keyword>
<sequence>MKPVTSAATQWVCPTCSKAFLRKGDLTRHKQLHTGVKPHICQECGKGFSQYSGLKTHKNVHTKLKPYLCGVQNCRSAFGDPSSCARHRKETHQRLPAYRCPVSTCRSSIKRRSAFAAHLRKHKINPYTVNLNEMIPDDKPSKTSQVGTYVQPATQYEWHSYDPSYDLTASPDSNYLLDSPSLSRISTPQTNSMPSYTPQMQPRVLSAVERRGSMDSSLTSSYDSPLPVHLSYPSPSPPPASQIPMMNSAAAPLYMTGLRSDTTNARARTMMVAPSPVLAPLSPLTHGLSIFPEYSNYATSYMQPLDWDYTMPLYPTNLTTATYEKRI</sequence>
<protein>
    <submittedName>
        <fullName evidence="1">Uncharacterized protein</fullName>
    </submittedName>
</protein>
<accession>A0ACD3ASB2</accession>
<evidence type="ECO:0000313" key="1">
    <source>
        <dbReference type="EMBL" id="TFK68204.1"/>
    </source>
</evidence>
<gene>
    <name evidence="1" type="ORF">BDN72DRAFT_842122</name>
</gene>
<dbReference type="EMBL" id="ML208357">
    <property type="protein sequence ID" value="TFK68204.1"/>
    <property type="molecule type" value="Genomic_DNA"/>
</dbReference>
<proteinExistence type="predicted"/>
<reference evidence="1 2" key="1">
    <citation type="journal article" date="2019" name="Nat. Ecol. Evol.">
        <title>Megaphylogeny resolves global patterns of mushroom evolution.</title>
        <authorList>
            <person name="Varga T."/>
            <person name="Krizsan K."/>
            <person name="Foldi C."/>
            <person name="Dima B."/>
            <person name="Sanchez-Garcia M."/>
            <person name="Sanchez-Ramirez S."/>
            <person name="Szollosi G.J."/>
            <person name="Szarkandi J.G."/>
            <person name="Papp V."/>
            <person name="Albert L."/>
            <person name="Andreopoulos W."/>
            <person name="Angelini C."/>
            <person name="Antonin V."/>
            <person name="Barry K.W."/>
            <person name="Bougher N.L."/>
            <person name="Buchanan P."/>
            <person name="Buyck B."/>
            <person name="Bense V."/>
            <person name="Catcheside P."/>
            <person name="Chovatia M."/>
            <person name="Cooper J."/>
            <person name="Damon W."/>
            <person name="Desjardin D."/>
            <person name="Finy P."/>
            <person name="Geml J."/>
            <person name="Haridas S."/>
            <person name="Hughes K."/>
            <person name="Justo A."/>
            <person name="Karasinski D."/>
            <person name="Kautmanova I."/>
            <person name="Kiss B."/>
            <person name="Kocsube S."/>
            <person name="Kotiranta H."/>
            <person name="LaButti K.M."/>
            <person name="Lechner B.E."/>
            <person name="Liimatainen K."/>
            <person name="Lipzen A."/>
            <person name="Lukacs Z."/>
            <person name="Mihaltcheva S."/>
            <person name="Morgado L.N."/>
            <person name="Niskanen T."/>
            <person name="Noordeloos M.E."/>
            <person name="Ohm R.A."/>
            <person name="Ortiz-Santana B."/>
            <person name="Ovrebo C."/>
            <person name="Racz N."/>
            <person name="Riley R."/>
            <person name="Savchenko A."/>
            <person name="Shiryaev A."/>
            <person name="Soop K."/>
            <person name="Spirin V."/>
            <person name="Szebenyi C."/>
            <person name="Tomsovsky M."/>
            <person name="Tulloss R.E."/>
            <person name="Uehling J."/>
            <person name="Grigoriev I.V."/>
            <person name="Vagvolgyi C."/>
            <person name="Papp T."/>
            <person name="Martin F.M."/>
            <person name="Miettinen O."/>
            <person name="Hibbett D.S."/>
            <person name="Nagy L.G."/>
        </authorList>
    </citation>
    <scope>NUCLEOTIDE SEQUENCE [LARGE SCALE GENOMIC DNA]</scope>
    <source>
        <strain evidence="1 2">NL-1719</strain>
    </source>
</reference>
<name>A0ACD3ASB2_9AGAR</name>
<evidence type="ECO:0000313" key="2">
    <source>
        <dbReference type="Proteomes" id="UP000308600"/>
    </source>
</evidence>